<dbReference type="RefSeq" id="WP_097160842.1">
    <property type="nucleotide sequence ID" value="NZ_JBEPMQ010000026.1"/>
</dbReference>
<dbReference type="SUPFAM" id="SSF159006">
    <property type="entry name" value="YopX-like"/>
    <property type="match status" value="1"/>
</dbReference>
<proteinExistence type="predicted"/>
<feature type="domain" description="YopX protein" evidence="1">
    <location>
        <begin position="5"/>
        <end position="133"/>
    </location>
</feature>
<dbReference type="InterPro" id="IPR023385">
    <property type="entry name" value="YopX-like_C"/>
</dbReference>
<dbReference type="Gene3D" id="2.30.30.290">
    <property type="entry name" value="YopX-like domains"/>
    <property type="match status" value="1"/>
</dbReference>
<name>A0A285D9B2_9BACI</name>
<dbReference type="EMBL" id="OAOP01000022">
    <property type="protein sequence ID" value="SNX75906.1"/>
    <property type="molecule type" value="Genomic_DNA"/>
</dbReference>
<reference evidence="2 3" key="1">
    <citation type="submission" date="2017-08" db="EMBL/GenBank/DDBJ databases">
        <authorList>
            <person name="de Groot N.N."/>
        </authorList>
    </citation>
    <scope>NUCLEOTIDE SEQUENCE [LARGE SCALE GENOMIC DNA]</scope>
    <source>
        <strain evidence="2 3">JC228</strain>
    </source>
</reference>
<dbReference type="Proteomes" id="UP000219546">
    <property type="component" value="Unassembled WGS sequence"/>
</dbReference>
<dbReference type="InterPro" id="IPR019096">
    <property type="entry name" value="YopX_protein"/>
</dbReference>
<keyword evidence="3" id="KW-1185">Reference proteome</keyword>
<dbReference type="AlphaFoldDB" id="A0A285D9B2"/>
<dbReference type="OrthoDB" id="1809393at2"/>
<evidence type="ECO:0000313" key="3">
    <source>
        <dbReference type="Proteomes" id="UP000219546"/>
    </source>
</evidence>
<sequence>MREIKFRVWDKEKKQFFKPIYEAYKGNLEDLFVGLSGDLHLKTIDPIMTHQSVFPDRFGPLQQYTGLKDKNGKEIYEGDIYHQGDLEILYIVQYRGTGFIGKQIRSSSYVGLEHWQERIEIVGNVYENPELMEGAK</sequence>
<evidence type="ECO:0000259" key="1">
    <source>
        <dbReference type="Pfam" id="PF09643"/>
    </source>
</evidence>
<protein>
    <submittedName>
        <fullName evidence="2">Uncharacterized phage protein (TIGR01671 family)</fullName>
    </submittedName>
</protein>
<accession>A0A285D9B2</accession>
<organism evidence="2 3">
    <name type="scientific">Bacillus oleivorans</name>
    <dbReference type="NCBI Taxonomy" id="1448271"/>
    <lineage>
        <taxon>Bacteria</taxon>
        <taxon>Bacillati</taxon>
        <taxon>Bacillota</taxon>
        <taxon>Bacilli</taxon>
        <taxon>Bacillales</taxon>
        <taxon>Bacillaceae</taxon>
        <taxon>Bacillus</taxon>
    </lineage>
</organism>
<dbReference type="Pfam" id="PF09643">
    <property type="entry name" value="YopX"/>
    <property type="match status" value="1"/>
</dbReference>
<evidence type="ECO:0000313" key="2">
    <source>
        <dbReference type="EMBL" id="SNX75906.1"/>
    </source>
</evidence>
<gene>
    <name evidence="2" type="ORF">SAMN05877753_1222</name>
</gene>